<dbReference type="SUPFAM" id="SSF54909">
    <property type="entry name" value="Dimeric alpha+beta barrel"/>
    <property type="match status" value="1"/>
</dbReference>
<dbReference type="GO" id="GO:0016491">
    <property type="term" value="F:oxidoreductase activity"/>
    <property type="evidence" value="ECO:0007669"/>
    <property type="project" value="InterPro"/>
</dbReference>
<organism evidence="2 3">
    <name type="scientific">Epichloe festucae (strain Fl1)</name>
    <dbReference type="NCBI Taxonomy" id="877507"/>
    <lineage>
        <taxon>Eukaryota</taxon>
        <taxon>Fungi</taxon>
        <taxon>Dikarya</taxon>
        <taxon>Ascomycota</taxon>
        <taxon>Pezizomycotina</taxon>
        <taxon>Sordariomycetes</taxon>
        <taxon>Hypocreomycetidae</taxon>
        <taxon>Hypocreales</taxon>
        <taxon>Clavicipitaceae</taxon>
        <taxon>Epichloe</taxon>
    </lineage>
</organism>
<proteinExistence type="inferred from homology"/>
<gene>
    <name evidence="2" type="ORF">C2857_000484</name>
</gene>
<dbReference type="InterPro" id="IPR009799">
    <property type="entry name" value="EthD_dom"/>
</dbReference>
<keyword evidence="3" id="KW-1185">Reference proteome</keyword>
<dbReference type="NCBIfam" id="TIGR02118">
    <property type="entry name" value="EthD family reductase"/>
    <property type="match status" value="1"/>
</dbReference>
<evidence type="ECO:0000256" key="1">
    <source>
        <dbReference type="ARBA" id="ARBA00005986"/>
    </source>
</evidence>
<sequence length="102" mass="11415">MASITILYPSGHDFNLKYYLETHMPLVETAWKPDGLRSWEITQFEPAQPYQIQAILKFDALSAWEAASTGQNASVVFGDIPKFTTAQPVVLKGSHKGFQKLT</sequence>
<accession>A0A7S9KRD5</accession>
<dbReference type="AlphaFoldDB" id="A0A7S9KRD5"/>
<name>A0A7S9KRD5_EPIFF</name>
<dbReference type="PANTHER" id="PTHR40260:SF2">
    <property type="entry name" value="BLR8190 PROTEIN"/>
    <property type="match status" value="1"/>
</dbReference>
<dbReference type="Proteomes" id="UP000594364">
    <property type="component" value="Chromosome 3"/>
</dbReference>
<dbReference type="EMBL" id="CP031387">
    <property type="protein sequence ID" value="QPG98949.1"/>
    <property type="molecule type" value="Genomic_DNA"/>
</dbReference>
<evidence type="ECO:0008006" key="4">
    <source>
        <dbReference type="Google" id="ProtNLM"/>
    </source>
</evidence>
<dbReference type="Gene3D" id="3.30.70.100">
    <property type="match status" value="1"/>
</dbReference>
<protein>
    <recommendedName>
        <fullName evidence="4">Ethyl tert-butyl ether degradation EthD</fullName>
    </recommendedName>
</protein>
<reference evidence="2 3" key="1">
    <citation type="journal article" date="2018" name="PLoS Genet.">
        <title>Repeat elements organise 3D genome structure and mediate transcription in the filamentous fungus Epichloe festucae.</title>
        <authorList>
            <person name="Winter D.J."/>
            <person name="Ganley A.R.D."/>
            <person name="Young C.A."/>
            <person name="Liachko I."/>
            <person name="Schardl C.L."/>
            <person name="Dupont P.Y."/>
            <person name="Berry D."/>
            <person name="Ram A."/>
            <person name="Scott B."/>
            <person name="Cox M.P."/>
        </authorList>
    </citation>
    <scope>NUCLEOTIDE SEQUENCE [LARGE SCALE GENOMIC DNA]</scope>
    <source>
        <strain evidence="2 3">Fl1</strain>
    </source>
</reference>
<comment type="similarity">
    <text evidence="1">Belongs to the tpcK family.</text>
</comment>
<dbReference type="PANTHER" id="PTHR40260">
    <property type="entry name" value="BLR8190 PROTEIN"/>
    <property type="match status" value="1"/>
</dbReference>
<dbReference type="InterPro" id="IPR011008">
    <property type="entry name" value="Dimeric_a/b-barrel"/>
</dbReference>
<evidence type="ECO:0000313" key="3">
    <source>
        <dbReference type="Proteomes" id="UP000594364"/>
    </source>
</evidence>
<dbReference type="OrthoDB" id="4892971at2759"/>
<evidence type="ECO:0000313" key="2">
    <source>
        <dbReference type="EMBL" id="QPG98949.1"/>
    </source>
</evidence>